<gene>
    <name evidence="2" type="ORF">GQ26_0020010</name>
</gene>
<comment type="caution">
    <text evidence="2">The sequence shown here is derived from an EMBL/GenBank/DDBJ whole genome shotgun (WGS) entry which is preliminary data.</text>
</comment>
<organism evidence="2">
    <name type="scientific">Talaromyces marneffei PM1</name>
    <dbReference type="NCBI Taxonomy" id="1077442"/>
    <lineage>
        <taxon>Eukaryota</taxon>
        <taxon>Fungi</taxon>
        <taxon>Dikarya</taxon>
        <taxon>Ascomycota</taxon>
        <taxon>Pezizomycotina</taxon>
        <taxon>Eurotiomycetes</taxon>
        <taxon>Eurotiomycetidae</taxon>
        <taxon>Eurotiales</taxon>
        <taxon>Trichocomaceae</taxon>
        <taxon>Talaromyces</taxon>
        <taxon>Talaromyces sect. Talaromyces</taxon>
    </lineage>
</organism>
<dbReference type="EMBL" id="JPOX01000002">
    <property type="protein sequence ID" value="KFX52530.1"/>
    <property type="molecule type" value="Genomic_DNA"/>
</dbReference>
<dbReference type="Pfam" id="PF04681">
    <property type="entry name" value="Bys1"/>
    <property type="match status" value="1"/>
</dbReference>
<name>A0A093VK25_TALMA</name>
<dbReference type="PANTHER" id="PTHR36195:SF4">
    <property type="entry name" value="DOMAIN PROTEIN, PUTATIVE (AFU_ORTHOLOGUE AFUA_5G01990)-RELATED"/>
    <property type="match status" value="1"/>
</dbReference>
<dbReference type="InterPro" id="IPR006771">
    <property type="entry name" value="CetA-like"/>
</dbReference>
<dbReference type="PANTHER" id="PTHR36195">
    <property type="entry name" value="DOMAIN PROTEIN, PUTATIVE (AFU_ORTHOLOGUE AFUA_5G01990)-RELATED-RELATED"/>
    <property type="match status" value="1"/>
</dbReference>
<feature type="signal peptide" evidence="1">
    <location>
        <begin position="1"/>
        <end position="20"/>
    </location>
</feature>
<keyword evidence="1" id="KW-0732">Signal</keyword>
<dbReference type="AlphaFoldDB" id="A0A093VK25"/>
<dbReference type="HOGENOM" id="CLU_083650_1_1_1"/>
<reference evidence="2" key="1">
    <citation type="journal article" date="2014" name="PLoS Genet.">
        <title>Signature Gene Expression Reveals Novel Clues to the Molecular Mechanisms of Dimorphic Transition in Penicillium marneffei.</title>
        <authorList>
            <person name="Yang E."/>
            <person name="Wang G."/>
            <person name="Cai J."/>
            <person name="Woo P.C."/>
            <person name="Lau S.K."/>
            <person name="Yuen K.-Y."/>
            <person name="Chow W.-N."/>
            <person name="Lin X."/>
        </authorList>
    </citation>
    <scope>NUCLEOTIDE SEQUENCE [LARGE SCALE GENOMIC DNA]</scope>
    <source>
        <strain evidence="2">PM1</strain>
    </source>
</reference>
<sequence>MHPFFVILAVISSLSSLASAASRLYVFNNCTFPVYPWGVDPVPPSENAHLPPFQEEFYVMWPRPMGNSIKVTTGLWDGVPRIAFTYDGGTNGMFYVLNNEFGDPFEYFPVTATPLNPTGPRCDPIHWPNGLNPGGHTPVRTCPLNTNFRLTLCGTG</sequence>
<feature type="chain" id="PRO_5001892994" evidence="1">
    <location>
        <begin position="21"/>
        <end position="156"/>
    </location>
</feature>
<accession>A0A093VK25</accession>
<evidence type="ECO:0000313" key="2">
    <source>
        <dbReference type="EMBL" id="KFX52530.1"/>
    </source>
</evidence>
<proteinExistence type="predicted"/>
<evidence type="ECO:0000256" key="1">
    <source>
        <dbReference type="SAM" id="SignalP"/>
    </source>
</evidence>
<protein>
    <submittedName>
        <fullName evidence="2">Uncharacterized protein</fullName>
    </submittedName>
</protein>